<evidence type="ECO:0000256" key="10">
    <source>
        <dbReference type="RuleBase" id="RU003835"/>
    </source>
</evidence>
<comment type="cofactor">
    <cofactor evidence="9">
        <name>Mg(2+)</name>
        <dbReference type="ChEBI" id="CHEBI:18420"/>
    </cofactor>
    <cofactor evidence="9">
        <name>Mn(2+)</name>
        <dbReference type="ChEBI" id="CHEBI:29035"/>
    </cofactor>
    <text evidence="9">Mg(2+). Can also accept Mn(2+).</text>
</comment>
<keyword evidence="6 9" id="KW-0418">Kinase</keyword>
<dbReference type="PIRSF" id="PIRSF000722">
    <property type="entry name" value="Acetate_prop_kin"/>
    <property type="match status" value="1"/>
</dbReference>
<keyword evidence="7 9" id="KW-0067">ATP-binding</keyword>
<protein>
    <recommendedName>
        <fullName evidence="9">Acetate kinase</fullName>
        <ecNumber evidence="9">2.7.2.1</ecNumber>
    </recommendedName>
    <alternativeName>
        <fullName evidence="9">Acetokinase</fullName>
    </alternativeName>
</protein>
<dbReference type="EC" id="2.7.2.1" evidence="9"/>
<feature type="site" description="Transition state stabilizer" evidence="9">
    <location>
        <position position="234"/>
    </location>
</feature>
<reference evidence="12" key="1">
    <citation type="journal article" date="2019" name="Int. J. Syst. Evol. Microbiol.">
        <title>The Global Catalogue of Microorganisms (GCM) 10K type strain sequencing project: providing services to taxonomists for standard genome sequencing and annotation.</title>
        <authorList>
            <consortium name="The Broad Institute Genomics Platform"/>
            <consortium name="The Broad Institute Genome Sequencing Center for Infectious Disease"/>
            <person name="Wu L."/>
            <person name="Ma J."/>
        </authorList>
    </citation>
    <scope>NUCLEOTIDE SEQUENCE [LARGE SCALE GENOMIC DNA]</scope>
    <source>
        <strain evidence="12">KCTC 12861</strain>
    </source>
</reference>
<feature type="binding site" evidence="9">
    <location>
        <begin position="276"/>
        <end position="278"/>
    </location>
    <ligand>
        <name>ATP</name>
        <dbReference type="ChEBI" id="CHEBI:30616"/>
    </ligand>
</feature>
<feature type="binding site" evidence="9">
    <location>
        <begin position="201"/>
        <end position="205"/>
    </location>
    <ligand>
        <name>ATP</name>
        <dbReference type="ChEBI" id="CHEBI:30616"/>
    </ligand>
</feature>
<evidence type="ECO:0000313" key="12">
    <source>
        <dbReference type="Proteomes" id="UP000637980"/>
    </source>
</evidence>
<evidence type="ECO:0000256" key="9">
    <source>
        <dbReference type="HAMAP-Rule" id="MF_00020"/>
    </source>
</evidence>
<dbReference type="Proteomes" id="UP000637980">
    <property type="component" value="Unassembled WGS sequence"/>
</dbReference>
<dbReference type="PRINTS" id="PR00471">
    <property type="entry name" value="ACETATEKNASE"/>
</dbReference>
<proteinExistence type="inferred from homology"/>
<gene>
    <name evidence="9 11" type="primary">ackA</name>
    <name evidence="11" type="ORF">GCM10007094_34560</name>
</gene>
<dbReference type="InterPro" id="IPR000890">
    <property type="entry name" value="Aliphatic_acid_kin_short-chain"/>
</dbReference>
<evidence type="ECO:0000256" key="5">
    <source>
        <dbReference type="ARBA" id="ARBA00022741"/>
    </source>
</evidence>
<comment type="function">
    <text evidence="9">Catalyzes the formation of acetyl phosphate from acetate and ATP. Can also catalyze the reverse reaction.</text>
</comment>
<evidence type="ECO:0000256" key="6">
    <source>
        <dbReference type="ARBA" id="ARBA00022777"/>
    </source>
</evidence>
<dbReference type="Pfam" id="PF00871">
    <property type="entry name" value="Acetate_kinase"/>
    <property type="match status" value="1"/>
</dbReference>
<evidence type="ECO:0000256" key="7">
    <source>
        <dbReference type="ARBA" id="ARBA00022840"/>
    </source>
</evidence>
<evidence type="ECO:0000256" key="4">
    <source>
        <dbReference type="ARBA" id="ARBA00022723"/>
    </source>
</evidence>
<evidence type="ECO:0000256" key="2">
    <source>
        <dbReference type="ARBA" id="ARBA00022490"/>
    </source>
</evidence>
<evidence type="ECO:0000313" key="11">
    <source>
        <dbReference type="EMBL" id="GHB42404.1"/>
    </source>
</evidence>
<dbReference type="PROSITE" id="PS01076">
    <property type="entry name" value="ACETATE_KINASE_2"/>
    <property type="match status" value="1"/>
</dbReference>
<keyword evidence="3 9" id="KW-0808">Transferase</keyword>
<comment type="subunit">
    <text evidence="9">Homodimer.</text>
</comment>
<dbReference type="InterPro" id="IPR004372">
    <property type="entry name" value="Ac/propionate_kinase"/>
</dbReference>
<dbReference type="NCBIfam" id="TIGR00016">
    <property type="entry name" value="ackA"/>
    <property type="match status" value="1"/>
</dbReference>
<evidence type="ECO:0000256" key="1">
    <source>
        <dbReference type="ARBA" id="ARBA00008748"/>
    </source>
</evidence>
<evidence type="ECO:0000256" key="8">
    <source>
        <dbReference type="ARBA" id="ARBA00022842"/>
    </source>
</evidence>
<comment type="catalytic activity">
    <reaction evidence="9">
        <text>acetate + ATP = acetyl phosphate + ADP</text>
        <dbReference type="Rhea" id="RHEA:11352"/>
        <dbReference type="ChEBI" id="CHEBI:22191"/>
        <dbReference type="ChEBI" id="CHEBI:30089"/>
        <dbReference type="ChEBI" id="CHEBI:30616"/>
        <dbReference type="ChEBI" id="CHEBI:456216"/>
        <dbReference type="EC" id="2.7.2.1"/>
    </reaction>
</comment>
<evidence type="ECO:0000256" key="3">
    <source>
        <dbReference type="ARBA" id="ARBA00022679"/>
    </source>
</evidence>
<comment type="caution">
    <text evidence="11">The sequence shown here is derived from an EMBL/GenBank/DDBJ whole genome shotgun (WGS) entry which is preliminary data.</text>
</comment>
<feature type="binding site" evidence="9">
    <location>
        <position position="15"/>
    </location>
    <ligand>
        <name>ATP</name>
        <dbReference type="ChEBI" id="CHEBI:30616"/>
    </ligand>
</feature>
<comment type="pathway">
    <text evidence="9">Metabolic intermediate biosynthesis; acetyl-CoA biosynthesis; acetyl-CoA from acetate: step 1/2.</text>
</comment>
<keyword evidence="2 9" id="KW-0963">Cytoplasm</keyword>
<keyword evidence="5 9" id="KW-0547">Nucleotide-binding</keyword>
<dbReference type="InterPro" id="IPR043129">
    <property type="entry name" value="ATPase_NBD"/>
</dbReference>
<dbReference type="Gene3D" id="3.30.420.40">
    <property type="match status" value="2"/>
</dbReference>
<comment type="subcellular location">
    <subcellularLocation>
        <location evidence="9">Cytoplasm</location>
    </subcellularLocation>
</comment>
<organism evidence="11 12">
    <name type="scientific">Pseudovibrio japonicus</name>
    <dbReference type="NCBI Taxonomy" id="366534"/>
    <lineage>
        <taxon>Bacteria</taxon>
        <taxon>Pseudomonadati</taxon>
        <taxon>Pseudomonadota</taxon>
        <taxon>Alphaproteobacteria</taxon>
        <taxon>Hyphomicrobiales</taxon>
        <taxon>Stappiaceae</taxon>
        <taxon>Pseudovibrio</taxon>
    </lineage>
</organism>
<feature type="binding site" evidence="9">
    <location>
        <position position="86"/>
    </location>
    <ligand>
        <name>substrate</name>
    </ligand>
</feature>
<sequence>MTFYFTLNTGSSSVKFALYKAMEEPELFISGCIERLGPSARLKMQAPDGDIQQELGQVDHASAVVTIFAKVEPYLKGRSVVGIGHRIVHGGNAFYKPTELTTNVVEELEQLVPLAPLHQPYSLSTIRAAKQVFPGVLQIGCFDTAFHAGHTFSNDAFAIPRRFYEEGVRRYGFHGLSFDYISSEMRREYPHVADGRLVIAHLGNGASMCAVENGRSVNASTSFSAVDGLPMGTRCGRLDPGVMLYLMQEKKLPADEIEAIIYRQSGLLGLSEESSDMRVLEQSDALFAKQAINYYCYQIRREVGAMAASLKGIDALVFSAGIGENSAHVRAKVCEPLEFLGISIDPEKNKANAPEIGTGPVPVFIIPTNEEQVIARAVAQACTKARQC</sequence>
<name>A0ABQ3EJA1_9HYPH</name>
<feature type="binding site" evidence="9">
    <location>
        <position position="370"/>
    </location>
    <ligand>
        <name>Mg(2+)</name>
        <dbReference type="ChEBI" id="CHEBI:18420"/>
    </ligand>
</feature>
<dbReference type="InterPro" id="IPR023865">
    <property type="entry name" value="Aliphatic_acid_kinase_CS"/>
</dbReference>
<feature type="binding site" evidence="9">
    <location>
        <position position="8"/>
    </location>
    <ligand>
        <name>Mg(2+)</name>
        <dbReference type="ChEBI" id="CHEBI:18420"/>
    </ligand>
</feature>
<dbReference type="RefSeq" id="WP_189438058.1">
    <property type="nucleotide sequence ID" value="NZ_BMXE01000007.1"/>
</dbReference>
<accession>A0ABQ3EJA1</accession>
<dbReference type="SUPFAM" id="SSF53067">
    <property type="entry name" value="Actin-like ATPase domain"/>
    <property type="match status" value="2"/>
</dbReference>
<dbReference type="HAMAP" id="MF_00020">
    <property type="entry name" value="Acetate_kinase"/>
    <property type="match status" value="1"/>
</dbReference>
<dbReference type="PANTHER" id="PTHR21060">
    <property type="entry name" value="ACETATE KINASE"/>
    <property type="match status" value="1"/>
</dbReference>
<feature type="active site" description="Proton donor/acceptor" evidence="9">
    <location>
        <position position="143"/>
    </location>
</feature>
<keyword evidence="12" id="KW-1185">Reference proteome</keyword>
<keyword evidence="4 9" id="KW-0479">Metal-binding</keyword>
<dbReference type="GO" id="GO:0016301">
    <property type="term" value="F:kinase activity"/>
    <property type="evidence" value="ECO:0007669"/>
    <property type="project" value="UniProtKB-KW"/>
</dbReference>
<feature type="binding site" evidence="9">
    <location>
        <begin position="321"/>
        <end position="325"/>
    </location>
    <ligand>
        <name>ATP</name>
        <dbReference type="ChEBI" id="CHEBI:30616"/>
    </ligand>
</feature>
<feature type="site" description="Transition state stabilizer" evidence="9">
    <location>
        <position position="174"/>
    </location>
</feature>
<dbReference type="PANTHER" id="PTHR21060:SF21">
    <property type="entry name" value="ACETATE KINASE"/>
    <property type="match status" value="1"/>
</dbReference>
<keyword evidence="8 9" id="KW-0460">Magnesium</keyword>
<comment type="similarity">
    <text evidence="1 9 10">Belongs to the acetokinase family.</text>
</comment>
<dbReference type="EMBL" id="BMXE01000007">
    <property type="protein sequence ID" value="GHB42404.1"/>
    <property type="molecule type" value="Genomic_DNA"/>
</dbReference>